<dbReference type="GO" id="GO:0046872">
    <property type="term" value="F:metal ion binding"/>
    <property type="evidence" value="ECO:0007669"/>
    <property type="project" value="UniProtKB-KW"/>
</dbReference>
<dbReference type="EMBL" id="CP001089">
    <property type="protein sequence ID" value="ACD94657.1"/>
    <property type="molecule type" value="Genomic_DNA"/>
</dbReference>
<dbReference type="SUPFAM" id="SSF54862">
    <property type="entry name" value="4Fe-4S ferredoxins"/>
    <property type="match status" value="1"/>
</dbReference>
<evidence type="ECO:0000256" key="1">
    <source>
        <dbReference type="ARBA" id="ARBA00022485"/>
    </source>
</evidence>
<dbReference type="Gene3D" id="3.30.70.20">
    <property type="match status" value="2"/>
</dbReference>
<keyword evidence="3" id="KW-0408">Iron</keyword>
<name>B3E5I6_TRIL1</name>
<dbReference type="PROSITE" id="PS00198">
    <property type="entry name" value="4FE4S_FER_1"/>
    <property type="match status" value="1"/>
</dbReference>
<dbReference type="HOGENOM" id="CLU_043374_1_2_7"/>
<gene>
    <name evidence="6" type="ordered locus">Glov_0934</name>
</gene>
<feature type="domain" description="4Fe-4S ferredoxin-type" evidence="5">
    <location>
        <begin position="83"/>
        <end position="112"/>
    </location>
</feature>
<dbReference type="Pfam" id="PF12797">
    <property type="entry name" value="Fer4_2"/>
    <property type="match status" value="1"/>
</dbReference>
<accession>B3E5I6</accession>
<evidence type="ECO:0000256" key="3">
    <source>
        <dbReference type="ARBA" id="ARBA00023004"/>
    </source>
</evidence>
<keyword evidence="4" id="KW-0411">Iron-sulfur</keyword>
<keyword evidence="7" id="KW-1185">Reference proteome</keyword>
<reference evidence="6 7" key="1">
    <citation type="submission" date="2008-05" db="EMBL/GenBank/DDBJ databases">
        <title>Complete sequence of chromosome of Geobacter lovleyi SZ.</title>
        <authorList>
            <consortium name="US DOE Joint Genome Institute"/>
            <person name="Lucas S."/>
            <person name="Copeland A."/>
            <person name="Lapidus A."/>
            <person name="Glavina del Rio T."/>
            <person name="Dalin E."/>
            <person name="Tice H."/>
            <person name="Bruce D."/>
            <person name="Goodwin L."/>
            <person name="Pitluck S."/>
            <person name="Chertkov O."/>
            <person name="Meincke L."/>
            <person name="Brettin T."/>
            <person name="Detter J.C."/>
            <person name="Han C."/>
            <person name="Tapia R."/>
            <person name="Kuske C.R."/>
            <person name="Schmutz J."/>
            <person name="Larimer F."/>
            <person name="Land M."/>
            <person name="Hauser L."/>
            <person name="Kyrpides N."/>
            <person name="Mikhailova N."/>
            <person name="Sung Y."/>
            <person name="Fletcher K.E."/>
            <person name="Ritalahti K.M."/>
            <person name="Loeffler F.E."/>
            <person name="Richardson P."/>
        </authorList>
    </citation>
    <scope>NUCLEOTIDE SEQUENCE [LARGE SCALE GENOMIC DNA]</scope>
    <source>
        <strain evidence="7">ATCC BAA-1151 / DSM 17278 / SZ</strain>
    </source>
</reference>
<protein>
    <submittedName>
        <fullName evidence="6">4Fe-4S ferredoxin iron-sulfur binding domain protein</fullName>
    </submittedName>
</protein>
<dbReference type="PROSITE" id="PS51379">
    <property type="entry name" value="4FE4S_FER_2"/>
    <property type="match status" value="2"/>
</dbReference>
<dbReference type="STRING" id="398767.Glov_0934"/>
<keyword evidence="2" id="KW-0479">Metal-binding</keyword>
<evidence type="ECO:0000259" key="5">
    <source>
        <dbReference type="PROSITE" id="PS51379"/>
    </source>
</evidence>
<dbReference type="Pfam" id="PF13247">
    <property type="entry name" value="Fer4_11"/>
    <property type="match status" value="1"/>
</dbReference>
<dbReference type="KEGG" id="glo:Glov_0934"/>
<dbReference type="InterPro" id="IPR017900">
    <property type="entry name" value="4Fe4S_Fe_S_CS"/>
</dbReference>
<dbReference type="Proteomes" id="UP000002420">
    <property type="component" value="Chromosome"/>
</dbReference>
<evidence type="ECO:0000313" key="6">
    <source>
        <dbReference type="EMBL" id="ACD94657.1"/>
    </source>
</evidence>
<sequence length="188" mass="20719">MARYAMVIDTRKCIGCHSCTVACKVHNELPVEMIYNPVTTVGPTGVYPDVQMVHIPLLCMHCDNPPCVDGCPTCASQRREKDGIVFVEDSKCVGCLACVMACPYGARYKNHATGAVQKCDFCKDRVDIGLKPHCVNTCHQKARIFGDLDDETSDVHKLVNGENACRLLGELGTDPYVFYIYGLEVKNP</sequence>
<evidence type="ECO:0000256" key="4">
    <source>
        <dbReference type="ARBA" id="ARBA00023014"/>
    </source>
</evidence>
<feature type="domain" description="4Fe-4S ferredoxin-type" evidence="5">
    <location>
        <begin position="4"/>
        <end position="34"/>
    </location>
</feature>
<dbReference type="GO" id="GO:0051539">
    <property type="term" value="F:4 iron, 4 sulfur cluster binding"/>
    <property type="evidence" value="ECO:0007669"/>
    <property type="project" value="UniProtKB-KW"/>
</dbReference>
<dbReference type="CDD" id="cd10551">
    <property type="entry name" value="PsrB"/>
    <property type="match status" value="1"/>
</dbReference>
<dbReference type="PANTHER" id="PTHR43177">
    <property type="entry name" value="PROTEIN NRFC"/>
    <property type="match status" value="1"/>
</dbReference>
<evidence type="ECO:0000256" key="2">
    <source>
        <dbReference type="ARBA" id="ARBA00022723"/>
    </source>
</evidence>
<dbReference type="InterPro" id="IPR050954">
    <property type="entry name" value="ET_IronSulfur_Cluster-Binding"/>
</dbReference>
<dbReference type="eggNOG" id="COG0437">
    <property type="taxonomic scope" value="Bacteria"/>
</dbReference>
<dbReference type="OrthoDB" id="9789030at2"/>
<organism evidence="6 7">
    <name type="scientific">Trichlorobacter lovleyi (strain ATCC BAA-1151 / DSM 17278 / SZ)</name>
    <name type="common">Geobacter lovleyi</name>
    <dbReference type="NCBI Taxonomy" id="398767"/>
    <lineage>
        <taxon>Bacteria</taxon>
        <taxon>Pseudomonadati</taxon>
        <taxon>Thermodesulfobacteriota</taxon>
        <taxon>Desulfuromonadia</taxon>
        <taxon>Geobacterales</taxon>
        <taxon>Geobacteraceae</taxon>
        <taxon>Trichlorobacter</taxon>
    </lineage>
</organism>
<dbReference type="PANTHER" id="PTHR43177:SF3">
    <property type="entry name" value="PROTEIN NRFC HOMOLOG"/>
    <property type="match status" value="1"/>
</dbReference>
<dbReference type="AlphaFoldDB" id="B3E5I6"/>
<dbReference type="InterPro" id="IPR017896">
    <property type="entry name" value="4Fe4S_Fe-S-bd"/>
</dbReference>
<evidence type="ECO:0000313" key="7">
    <source>
        <dbReference type="Proteomes" id="UP000002420"/>
    </source>
</evidence>
<dbReference type="RefSeq" id="WP_012469007.1">
    <property type="nucleotide sequence ID" value="NC_010814.1"/>
</dbReference>
<keyword evidence="1" id="KW-0004">4Fe-4S</keyword>
<proteinExistence type="predicted"/>